<dbReference type="Gene3D" id="1.20.1250.20">
    <property type="entry name" value="MFS general substrate transporter like domains"/>
    <property type="match status" value="2"/>
</dbReference>
<name>A0ABR1XV87_9PEZI</name>
<keyword evidence="4" id="KW-0472">Membrane</keyword>
<feature type="transmembrane region" description="Helical" evidence="4">
    <location>
        <begin position="252"/>
        <end position="273"/>
    </location>
</feature>
<feature type="transmembrane region" description="Helical" evidence="4">
    <location>
        <begin position="312"/>
        <end position="334"/>
    </location>
</feature>
<protein>
    <submittedName>
        <fullName evidence="6">Major facilitator superfamily domain-containing protein</fullName>
    </submittedName>
</protein>
<dbReference type="SUPFAM" id="SSF103473">
    <property type="entry name" value="MFS general substrate transporter"/>
    <property type="match status" value="1"/>
</dbReference>
<dbReference type="Proteomes" id="UP001456524">
    <property type="component" value="Unassembled WGS sequence"/>
</dbReference>
<proteinExistence type="inferred from homology"/>
<dbReference type="InterPro" id="IPR011701">
    <property type="entry name" value="MFS"/>
</dbReference>
<feature type="transmembrane region" description="Helical" evidence="4">
    <location>
        <begin position="279"/>
        <end position="300"/>
    </location>
</feature>
<comment type="similarity">
    <text evidence="2">Belongs to the major facilitator superfamily. Monocarboxylate porter (TC 2.A.1.13) family.</text>
</comment>
<dbReference type="InterPro" id="IPR020846">
    <property type="entry name" value="MFS_dom"/>
</dbReference>
<evidence type="ECO:0000256" key="1">
    <source>
        <dbReference type="ARBA" id="ARBA00004141"/>
    </source>
</evidence>
<feature type="region of interest" description="Disordered" evidence="3">
    <location>
        <begin position="1"/>
        <end position="39"/>
    </location>
</feature>
<gene>
    <name evidence="6" type="ORF">IWX90DRAFT_233880</name>
</gene>
<evidence type="ECO:0000313" key="7">
    <source>
        <dbReference type="Proteomes" id="UP001456524"/>
    </source>
</evidence>
<feature type="transmembrane region" description="Helical" evidence="4">
    <location>
        <begin position="340"/>
        <end position="360"/>
    </location>
</feature>
<accession>A0ABR1XV87</accession>
<dbReference type="Pfam" id="PF07690">
    <property type="entry name" value="MFS_1"/>
    <property type="match status" value="1"/>
</dbReference>
<organism evidence="6 7">
    <name type="scientific">Phyllosticta citrichinensis</name>
    <dbReference type="NCBI Taxonomy" id="1130410"/>
    <lineage>
        <taxon>Eukaryota</taxon>
        <taxon>Fungi</taxon>
        <taxon>Dikarya</taxon>
        <taxon>Ascomycota</taxon>
        <taxon>Pezizomycotina</taxon>
        <taxon>Dothideomycetes</taxon>
        <taxon>Dothideomycetes incertae sedis</taxon>
        <taxon>Botryosphaeriales</taxon>
        <taxon>Phyllostictaceae</taxon>
        <taxon>Phyllosticta</taxon>
    </lineage>
</organism>
<keyword evidence="4" id="KW-1133">Transmembrane helix</keyword>
<dbReference type="PANTHER" id="PTHR11360">
    <property type="entry name" value="MONOCARBOXYLATE TRANSPORTER"/>
    <property type="match status" value="1"/>
</dbReference>
<feature type="transmembrane region" description="Helical" evidence="4">
    <location>
        <begin position="119"/>
        <end position="138"/>
    </location>
</feature>
<feature type="domain" description="Major facilitator superfamily (MFS) profile" evidence="5">
    <location>
        <begin position="251"/>
        <end position="482"/>
    </location>
</feature>
<evidence type="ECO:0000256" key="2">
    <source>
        <dbReference type="ARBA" id="ARBA00006727"/>
    </source>
</evidence>
<evidence type="ECO:0000256" key="4">
    <source>
        <dbReference type="SAM" id="Phobius"/>
    </source>
</evidence>
<feature type="transmembrane region" description="Helical" evidence="4">
    <location>
        <begin position="367"/>
        <end position="386"/>
    </location>
</feature>
<feature type="transmembrane region" description="Helical" evidence="4">
    <location>
        <begin position="208"/>
        <end position="228"/>
    </location>
</feature>
<feature type="transmembrane region" description="Helical" evidence="4">
    <location>
        <begin position="406"/>
        <end position="427"/>
    </location>
</feature>
<dbReference type="InterPro" id="IPR050327">
    <property type="entry name" value="Proton-linked_MCT"/>
</dbReference>
<comment type="caution">
    <text evidence="6">The sequence shown here is derived from an EMBL/GenBank/DDBJ whole genome shotgun (WGS) entry which is preliminary data.</text>
</comment>
<comment type="subcellular location">
    <subcellularLocation>
        <location evidence="1">Membrane</location>
        <topology evidence="1">Multi-pass membrane protein</topology>
    </subcellularLocation>
</comment>
<evidence type="ECO:0000256" key="3">
    <source>
        <dbReference type="SAM" id="MobiDB-lite"/>
    </source>
</evidence>
<evidence type="ECO:0000313" key="6">
    <source>
        <dbReference type="EMBL" id="KAK8167081.1"/>
    </source>
</evidence>
<dbReference type="EMBL" id="JBBWUH010000005">
    <property type="protein sequence ID" value="KAK8167081.1"/>
    <property type="molecule type" value="Genomic_DNA"/>
</dbReference>
<dbReference type="PANTHER" id="PTHR11360:SF315">
    <property type="entry name" value="TRANSPORTER MCH2-RELATED"/>
    <property type="match status" value="1"/>
</dbReference>
<reference evidence="6 7" key="1">
    <citation type="journal article" date="2022" name="G3 (Bethesda)">
        <title>Enemy or ally: a genomic approach to elucidate the lifestyle of Phyllosticta citrichinaensis.</title>
        <authorList>
            <person name="Buijs V.A."/>
            <person name="Groenewald J.Z."/>
            <person name="Haridas S."/>
            <person name="LaButti K.M."/>
            <person name="Lipzen A."/>
            <person name="Martin F.M."/>
            <person name="Barry K."/>
            <person name="Grigoriev I.V."/>
            <person name="Crous P.W."/>
            <person name="Seidl M.F."/>
        </authorList>
    </citation>
    <scope>NUCLEOTIDE SEQUENCE [LARGE SCALE GENOMIC DNA]</scope>
    <source>
        <strain evidence="6 7">CBS 129764</strain>
    </source>
</reference>
<evidence type="ECO:0000259" key="5">
    <source>
        <dbReference type="PROSITE" id="PS50850"/>
    </source>
</evidence>
<keyword evidence="7" id="KW-1185">Reference proteome</keyword>
<keyword evidence="4" id="KW-0812">Transmembrane</keyword>
<feature type="transmembrane region" description="Helical" evidence="4">
    <location>
        <begin position="144"/>
        <end position="165"/>
    </location>
</feature>
<sequence length="482" mass="51551">MAARQEKPAEATIAPSKDPSLPSNHSSNADPPESVVEPVQEPPNGGYGWICCVATFWINAHTWGINSSYGIFLAHYLRQNTFPGATRLDFALVGGLSISQALFVSPLATATTRRFGTRVTLLVGVFFETLALICASFANQIWHLFLTQGVCFGWGMGYLFVGSVGVVPQWFTTRRSFANGIAASGSGLGGLTYSLATNTMIERIGLGWAFRVLGICAFSINTVCALVIKDRNKHIGSSQLAFDYRLCKRPEFLLLLAFGFLSMLGYIVLLFSLPNYATSIGLSAHQGSVVGAVLNLGQALGRSPIGYFSDAVGRLNMAAGMTLLVAVFSFAIWIPAKSYGVLLLFALLGGTVAGTYWAVVAPVTTEAVGLATLPAALSITWLVLVLPTTFSEAIALQITASNDGKYLGAQLFTAFMYLGAAAMMWMLRAWKIGQLERTAAAEGKRVGAVDPVAEQPNSLEKNGKASKPGRSFVERLFARARV</sequence>
<dbReference type="InterPro" id="IPR036259">
    <property type="entry name" value="MFS_trans_sf"/>
</dbReference>
<dbReference type="PROSITE" id="PS50850">
    <property type="entry name" value="MFS"/>
    <property type="match status" value="1"/>
</dbReference>
<feature type="transmembrane region" description="Helical" evidence="4">
    <location>
        <begin position="177"/>
        <end position="196"/>
    </location>
</feature>